<evidence type="ECO:0000313" key="2">
    <source>
        <dbReference type="Proteomes" id="UP001056766"/>
    </source>
</evidence>
<comment type="caution">
    <text evidence="1">The sequence shown here is derived from an EMBL/GenBank/DDBJ whole genome shotgun (WGS) entry which is preliminary data.</text>
</comment>
<sequence length="277" mass="30951">MIIAFRSSVEGVLLACLAFREYPGSELIFASDVGELKGKLDLSGIEGEINMVGFDPSYRSESLSKEIFGKSKPRMARFDPDPLWYVDLLLRHKECDPAGLVRLLVSCNGDTDGLYSGKGKIAKRYYNYMREVGKAYERLCMFARPELKGGILSVVIDTPHDIADMFCRWLVRKNPDVPVAVIKNGSAWVGNGDLIGLDRVAKITASFVESLRSTSTSDDVDELWDLYYNSQMIDSRRNHGLAKKMQPKSSASMSKMSKRDRYKVERGIAGCTLDSFA</sequence>
<reference evidence="1" key="2">
    <citation type="submission" date="2021-04" db="EMBL/GenBank/DDBJ databases">
        <authorList>
            <person name="Dong X."/>
        </authorList>
    </citation>
    <scope>NUCLEOTIDE SEQUENCE</scope>
    <source>
        <strain evidence="1">LLY</strain>
    </source>
</reference>
<organism evidence="1 2">
    <name type="scientific">Methanococcoides seepicolus</name>
    <dbReference type="NCBI Taxonomy" id="2828780"/>
    <lineage>
        <taxon>Archaea</taxon>
        <taxon>Methanobacteriati</taxon>
        <taxon>Methanobacteriota</taxon>
        <taxon>Stenosarchaea group</taxon>
        <taxon>Methanomicrobia</taxon>
        <taxon>Methanosarcinales</taxon>
        <taxon>Methanosarcinaceae</taxon>
        <taxon>Methanococcoides</taxon>
    </lineage>
</organism>
<proteinExistence type="predicted"/>
<accession>A0A9E4ZGF4</accession>
<dbReference type="RefSeq" id="WP_250868529.1">
    <property type="nucleotide sequence ID" value="NZ_JAGSOI010000038.1"/>
</dbReference>
<dbReference type="AlphaFoldDB" id="A0A9E4ZGF4"/>
<dbReference type="Proteomes" id="UP001056766">
    <property type="component" value="Unassembled WGS sequence"/>
</dbReference>
<keyword evidence="2" id="KW-1185">Reference proteome</keyword>
<gene>
    <name evidence="1" type="ORF">KDK67_09345</name>
</gene>
<reference evidence="1" key="1">
    <citation type="journal article" date="2021" name="mSystems">
        <title>Bacteria and Archaea Synergistically Convert Glycine Betaine to Biogenic Methane in the Formosa Cold Seep of the South China Sea.</title>
        <authorList>
            <person name="Li L."/>
            <person name="Zhang W."/>
            <person name="Zhang S."/>
            <person name="Song L."/>
            <person name="Sun Q."/>
            <person name="Zhang H."/>
            <person name="Xiang H."/>
            <person name="Dong X."/>
        </authorList>
    </citation>
    <scope>NUCLEOTIDE SEQUENCE</scope>
    <source>
        <strain evidence="1">LLY</strain>
    </source>
</reference>
<dbReference type="EMBL" id="JAGSOI010000038">
    <property type="protein sequence ID" value="MCM1987185.1"/>
    <property type="molecule type" value="Genomic_DNA"/>
</dbReference>
<name>A0A9E4ZGF4_9EURY</name>
<protein>
    <submittedName>
        <fullName evidence="1">DUF4130 domain-containing protein</fullName>
    </submittedName>
</protein>
<evidence type="ECO:0000313" key="1">
    <source>
        <dbReference type="EMBL" id="MCM1987185.1"/>
    </source>
</evidence>